<dbReference type="RefSeq" id="WP_345357795.1">
    <property type="nucleotide sequence ID" value="NZ_BAABII010000003.1"/>
</dbReference>
<protein>
    <submittedName>
        <fullName evidence="2">DedA family protein</fullName>
    </submittedName>
</protein>
<proteinExistence type="predicted"/>
<sequence>MTEFLAGFPGPLALLLAAAVLAAESGLLIGIFLPGAGLVVALGWLAGHGVLEVWAAIGTAAAASAGGAQLGYLLGGTGSGRLRELAVRRFGADRIESAVDGRAVAAAQALAVARTVVPRLAARSGVGHLRFTACTAPVALAWSTAWVLLGAWSGAAYEQVRTASGLFGVPLLLVIVLVALVVRWARRRTRPRG</sequence>
<evidence type="ECO:0000313" key="3">
    <source>
        <dbReference type="Proteomes" id="UP001564626"/>
    </source>
</evidence>
<feature type="transmembrane region" description="Helical" evidence="1">
    <location>
        <begin position="164"/>
        <end position="185"/>
    </location>
</feature>
<gene>
    <name evidence="2" type="ORF">AB8O55_18405</name>
</gene>
<feature type="transmembrane region" description="Helical" evidence="1">
    <location>
        <begin position="53"/>
        <end position="74"/>
    </location>
</feature>
<name>A0ABV4CJX7_9PSEU</name>
<accession>A0ABV4CJX7</accession>
<keyword evidence="1" id="KW-1133">Transmembrane helix</keyword>
<keyword evidence="1" id="KW-0472">Membrane</keyword>
<evidence type="ECO:0000313" key="2">
    <source>
        <dbReference type="EMBL" id="MEY8041380.1"/>
    </source>
</evidence>
<keyword evidence="1" id="KW-0812">Transmembrane</keyword>
<keyword evidence="3" id="KW-1185">Reference proteome</keyword>
<feature type="transmembrane region" description="Helical" evidence="1">
    <location>
        <begin position="129"/>
        <end position="152"/>
    </location>
</feature>
<evidence type="ECO:0000256" key="1">
    <source>
        <dbReference type="SAM" id="Phobius"/>
    </source>
</evidence>
<organism evidence="2 3">
    <name type="scientific">Saccharopolyspora cebuensis</name>
    <dbReference type="NCBI Taxonomy" id="418759"/>
    <lineage>
        <taxon>Bacteria</taxon>
        <taxon>Bacillati</taxon>
        <taxon>Actinomycetota</taxon>
        <taxon>Actinomycetes</taxon>
        <taxon>Pseudonocardiales</taxon>
        <taxon>Pseudonocardiaceae</taxon>
        <taxon>Saccharopolyspora</taxon>
    </lineage>
</organism>
<reference evidence="2 3" key="1">
    <citation type="submission" date="2024-08" db="EMBL/GenBank/DDBJ databases">
        <title>Genome mining of Saccharopolyspora cebuensis PGLac3 from Nigerian medicinal plant.</title>
        <authorList>
            <person name="Ezeobiora C.E."/>
            <person name="Igbokwe N.H."/>
            <person name="Amin D.H."/>
            <person name="Mendie U.E."/>
        </authorList>
    </citation>
    <scope>NUCLEOTIDE SEQUENCE [LARGE SCALE GENOMIC DNA]</scope>
    <source>
        <strain evidence="2 3">PGLac3</strain>
    </source>
</reference>
<dbReference type="EMBL" id="JBGEHV010000035">
    <property type="protein sequence ID" value="MEY8041380.1"/>
    <property type="molecule type" value="Genomic_DNA"/>
</dbReference>
<dbReference type="Proteomes" id="UP001564626">
    <property type="component" value="Unassembled WGS sequence"/>
</dbReference>
<comment type="caution">
    <text evidence="2">The sequence shown here is derived from an EMBL/GenBank/DDBJ whole genome shotgun (WGS) entry which is preliminary data.</text>
</comment>